<reference evidence="1 2" key="1">
    <citation type="submission" date="2019-12" db="EMBL/GenBank/DDBJ databases">
        <title>Deinococcus sp. HMF7620 Genome sequencing and assembly.</title>
        <authorList>
            <person name="Kang H."/>
            <person name="Kim H."/>
            <person name="Joh K."/>
        </authorList>
    </citation>
    <scope>NUCLEOTIDE SEQUENCE [LARGE SCALE GENOMIC DNA]</scope>
    <source>
        <strain evidence="1 2">HMF7620</strain>
    </source>
</reference>
<keyword evidence="2" id="KW-1185">Reference proteome</keyword>
<comment type="caution">
    <text evidence="1">The sequence shown here is derived from an EMBL/GenBank/DDBJ whole genome shotgun (WGS) entry which is preliminary data.</text>
</comment>
<dbReference type="EMBL" id="WQLB01000029">
    <property type="protein sequence ID" value="MVN88516.1"/>
    <property type="molecule type" value="Genomic_DNA"/>
</dbReference>
<dbReference type="AlphaFoldDB" id="A0A7C9LQG0"/>
<proteinExistence type="predicted"/>
<protein>
    <submittedName>
        <fullName evidence="1">Uncharacterized protein</fullName>
    </submittedName>
</protein>
<name>A0A7C9LQG0_9DEIO</name>
<sequence length="56" mass="6004">MLWATAEGQAAVLALLDDPEAGHVTVQVEGRTVQLFTRAALLKARSAQGRGDWTPE</sequence>
<dbReference type="RefSeq" id="WP_157460576.1">
    <property type="nucleotide sequence ID" value="NZ_WQLB01000029.1"/>
</dbReference>
<gene>
    <name evidence="1" type="ORF">GO986_17385</name>
</gene>
<dbReference type="Proteomes" id="UP000483286">
    <property type="component" value="Unassembled WGS sequence"/>
</dbReference>
<accession>A0A7C9LQG0</accession>
<organism evidence="1 2">
    <name type="scientific">Deinococcus arboris</name>
    <dbReference type="NCBI Taxonomy" id="2682977"/>
    <lineage>
        <taxon>Bacteria</taxon>
        <taxon>Thermotogati</taxon>
        <taxon>Deinococcota</taxon>
        <taxon>Deinococci</taxon>
        <taxon>Deinococcales</taxon>
        <taxon>Deinococcaceae</taxon>
        <taxon>Deinococcus</taxon>
    </lineage>
</organism>
<evidence type="ECO:0000313" key="2">
    <source>
        <dbReference type="Proteomes" id="UP000483286"/>
    </source>
</evidence>
<evidence type="ECO:0000313" key="1">
    <source>
        <dbReference type="EMBL" id="MVN88516.1"/>
    </source>
</evidence>